<proteinExistence type="predicted"/>
<dbReference type="RefSeq" id="WP_052289866.1">
    <property type="nucleotide sequence ID" value="NZ_JTJC03000003.1"/>
</dbReference>
<comment type="caution">
    <text evidence="3">The sequence shown here is derived from an EMBL/GenBank/DDBJ whole genome shotgun (WGS) entry which is preliminary data.</text>
</comment>
<keyword evidence="4" id="KW-1185">Reference proteome</keyword>
<keyword evidence="1" id="KW-0732">Signal</keyword>
<protein>
    <submittedName>
        <fullName evidence="3">DUF2974 domain-containing protein</fullName>
    </submittedName>
</protein>
<dbReference type="AlphaFoldDB" id="A0A9X5E549"/>
<evidence type="ECO:0000259" key="2">
    <source>
        <dbReference type="Pfam" id="PF01764"/>
    </source>
</evidence>
<evidence type="ECO:0000313" key="3">
    <source>
        <dbReference type="EMBL" id="NHC35426.1"/>
    </source>
</evidence>
<feature type="signal peptide" evidence="1">
    <location>
        <begin position="1"/>
        <end position="30"/>
    </location>
</feature>
<dbReference type="EMBL" id="JTJC03000003">
    <property type="protein sequence ID" value="NHC35426.1"/>
    <property type="molecule type" value="Genomic_DNA"/>
</dbReference>
<dbReference type="SUPFAM" id="SSF53474">
    <property type="entry name" value="alpha/beta-Hydrolases"/>
    <property type="match status" value="1"/>
</dbReference>
<dbReference type="Pfam" id="PF01764">
    <property type="entry name" value="Lipase_3"/>
    <property type="match status" value="1"/>
</dbReference>
<dbReference type="Gene3D" id="3.40.50.1820">
    <property type="entry name" value="alpha/beta hydrolase"/>
    <property type="match status" value="1"/>
</dbReference>
<dbReference type="OrthoDB" id="583622at2"/>
<feature type="chain" id="PRO_5040960976" evidence="1">
    <location>
        <begin position="31"/>
        <end position="382"/>
    </location>
</feature>
<name>A0A9X5E549_9CYAN</name>
<evidence type="ECO:0000256" key="1">
    <source>
        <dbReference type="SAM" id="SignalP"/>
    </source>
</evidence>
<gene>
    <name evidence="3" type="ORF">QH73_0012285</name>
</gene>
<reference evidence="3 4" key="1">
    <citation type="journal article" date="2015" name="Genome Announc.">
        <title>Draft Genome Sequence of the Terrestrial Cyanobacterium Scytonema millei VB511283, Isolated from Eastern India.</title>
        <authorList>
            <person name="Sen D."/>
            <person name="Chandrababunaidu M.M."/>
            <person name="Singh D."/>
            <person name="Sanghi N."/>
            <person name="Ghorai A."/>
            <person name="Mishra G.P."/>
            <person name="Madduluri M."/>
            <person name="Adhikary S.P."/>
            <person name="Tripathy S."/>
        </authorList>
    </citation>
    <scope>NUCLEOTIDE SEQUENCE [LARGE SCALE GENOMIC DNA]</scope>
    <source>
        <strain evidence="3 4">VB511283</strain>
    </source>
</reference>
<organism evidence="3 4">
    <name type="scientific">Scytonema millei VB511283</name>
    <dbReference type="NCBI Taxonomy" id="1245923"/>
    <lineage>
        <taxon>Bacteria</taxon>
        <taxon>Bacillati</taxon>
        <taxon>Cyanobacteriota</taxon>
        <taxon>Cyanophyceae</taxon>
        <taxon>Nostocales</taxon>
        <taxon>Scytonemataceae</taxon>
        <taxon>Scytonema</taxon>
    </lineage>
</organism>
<feature type="domain" description="Fungal lipase-type" evidence="2">
    <location>
        <begin position="149"/>
        <end position="284"/>
    </location>
</feature>
<dbReference type="Proteomes" id="UP000031532">
    <property type="component" value="Unassembled WGS sequence"/>
</dbReference>
<sequence>MKSLTNNTNLFLTRIALCWGLLGISQPLNAQSPDRIASLISNVRSVQFEQLCFQRSIVCADIGKAAHLTTDLIYQLFDTERKQDPTQRTKIVNQIARLYDAKNINVVNKRLKLSDFFVVRKDRVFGGYAILIRQLQKQELGRKKVGYIIAFKGTYVGLEDPNDLAANVAGLPVNMYKNAAILIHEGFKNYAGSVFADEKSKELISEILLRQKQPNTDVEVLITGHSLGGTAILYAAMLADAGVLPSNMRVIVFGTPAFTQQNFQQRYPTLVSRITRVETEGDFLSYEKPGLMRPIYDTLSYIPIGKPIKATAPVEYRELMKEREILLKQYQASSSPESRANYFNVMQKVIAAQSNIHVYSYRYFYEYYRRTQGANLTRSSDR</sequence>
<evidence type="ECO:0000313" key="4">
    <source>
        <dbReference type="Proteomes" id="UP000031532"/>
    </source>
</evidence>
<accession>A0A9X5E549</accession>
<dbReference type="InterPro" id="IPR002921">
    <property type="entry name" value="Fungal_lipase-type"/>
</dbReference>
<dbReference type="InterPro" id="IPR029058">
    <property type="entry name" value="AB_hydrolase_fold"/>
</dbReference>
<dbReference type="GO" id="GO:0006629">
    <property type="term" value="P:lipid metabolic process"/>
    <property type="evidence" value="ECO:0007669"/>
    <property type="project" value="InterPro"/>
</dbReference>